<dbReference type="EMBL" id="OA577303">
    <property type="protein sequence ID" value="CAD7205868.1"/>
    <property type="molecule type" value="Genomic_DNA"/>
</dbReference>
<protein>
    <recommendedName>
        <fullName evidence="1">BACK domain-containing protein</fullName>
    </recommendedName>
</protein>
<accession>A0A7R8VVS8</accession>
<dbReference type="InterPro" id="IPR011705">
    <property type="entry name" value="BACK"/>
</dbReference>
<dbReference type="Gene3D" id="1.25.40.420">
    <property type="match status" value="1"/>
</dbReference>
<sequence>MAWKEQITKEVVECEEFLTLSHQQVSKLICSDRLTVPSEEKVSTYQYHANMF</sequence>
<name>A0A7R8VVS8_TIMDO</name>
<evidence type="ECO:0000313" key="2">
    <source>
        <dbReference type="EMBL" id="CAD7205868.1"/>
    </source>
</evidence>
<gene>
    <name evidence="2" type="ORF">TDIB3V08_LOCUS12018</name>
</gene>
<dbReference type="Pfam" id="PF07707">
    <property type="entry name" value="BACK"/>
    <property type="match status" value="1"/>
</dbReference>
<dbReference type="AlphaFoldDB" id="A0A7R8VVS8"/>
<proteinExistence type="predicted"/>
<feature type="domain" description="BACK" evidence="1">
    <location>
        <begin position="7"/>
        <end position="43"/>
    </location>
</feature>
<reference evidence="2" key="1">
    <citation type="submission" date="2020-11" db="EMBL/GenBank/DDBJ databases">
        <authorList>
            <person name="Tran Van P."/>
        </authorList>
    </citation>
    <scope>NUCLEOTIDE SEQUENCE</scope>
</reference>
<evidence type="ECO:0000259" key="1">
    <source>
        <dbReference type="Pfam" id="PF07707"/>
    </source>
</evidence>
<organism evidence="2">
    <name type="scientific">Timema douglasi</name>
    <name type="common">Walking stick</name>
    <dbReference type="NCBI Taxonomy" id="61478"/>
    <lineage>
        <taxon>Eukaryota</taxon>
        <taxon>Metazoa</taxon>
        <taxon>Ecdysozoa</taxon>
        <taxon>Arthropoda</taxon>
        <taxon>Hexapoda</taxon>
        <taxon>Insecta</taxon>
        <taxon>Pterygota</taxon>
        <taxon>Neoptera</taxon>
        <taxon>Polyneoptera</taxon>
        <taxon>Phasmatodea</taxon>
        <taxon>Timematodea</taxon>
        <taxon>Timematoidea</taxon>
        <taxon>Timematidae</taxon>
        <taxon>Timema</taxon>
    </lineage>
</organism>